<dbReference type="InterPro" id="IPR012338">
    <property type="entry name" value="Beta-lactam/transpept-like"/>
</dbReference>
<dbReference type="EMBL" id="ATBP01000497">
    <property type="protein sequence ID" value="ETR70064.1"/>
    <property type="molecule type" value="Genomic_DNA"/>
</dbReference>
<dbReference type="SUPFAM" id="SSF56601">
    <property type="entry name" value="beta-lactamase/transpeptidase-like"/>
    <property type="match status" value="1"/>
</dbReference>
<dbReference type="Proteomes" id="UP000189670">
    <property type="component" value="Unassembled WGS sequence"/>
</dbReference>
<accession>A0A1V1P5I2</accession>
<protein>
    <submittedName>
        <fullName evidence="2">Beta-lactamase</fullName>
    </submittedName>
</protein>
<dbReference type="InterPro" id="IPR052907">
    <property type="entry name" value="Beta-lactamase/esterase"/>
</dbReference>
<gene>
    <name evidence="2" type="ORF">OMM_03511</name>
</gene>
<feature type="domain" description="Beta-lactamase-related" evidence="1">
    <location>
        <begin position="101"/>
        <end position="440"/>
    </location>
</feature>
<evidence type="ECO:0000313" key="2">
    <source>
        <dbReference type="EMBL" id="ETR70064.1"/>
    </source>
</evidence>
<dbReference type="PANTHER" id="PTHR43319">
    <property type="entry name" value="BETA-LACTAMASE-RELATED"/>
    <property type="match status" value="1"/>
</dbReference>
<dbReference type="InterPro" id="IPR001466">
    <property type="entry name" value="Beta-lactam-related"/>
</dbReference>
<reference evidence="3" key="1">
    <citation type="submission" date="2012-11" db="EMBL/GenBank/DDBJ databases">
        <authorList>
            <person name="Lucero-Rivera Y.E."/>
            <person name="Tovar-Ramirez D."/>
        </authorList>
    </citation>
    <scope>NUCLEOTIDE SEQUENCE [LARGE SCALE GENOMIC DNA]</scope>
    <source>
        <strain evidence="3">Araruama</strain>
    </source>
</reference>
<organism evidence="2 3">
    <name type="scientific">Candidatus Magnetoglobus multicellularis str. Araruama</name>
    <dbReference type="NCBI Taxonomy" id="890399"/>
    <lineage>
        <taxon>Bacteria</taxon>
        <taxon>Pseudomonadati</taxon>
        <taxon>Thermodesulfobacteriota</taxon>
        <taxon>Desulfobacteria</taxon>
        <taxon>Desulfobacterales</taxon>
        <taxon>Desulfobacteraceae</taxon>
        <taxon>Candidatus Magnetoglobus</taxon>
    </lineage>
</organism>
<comment type="caution">
    <text evidence="2">The sequence shown here is derived from an EMBL/GenBank/DDBJ whole genome shotgun (WGS) entry which is preliminary data.</text>
</comment>
<dbReference type="Pfam" id="PF00144">
    <property type="entry name" value="Beta-lactamase"/>
    <property type="match status" value="1"/>
</dbReference>
<name>A0A1V1P5I2_9BACT</name>
<evidence type="ECO:0000259" key="1">
    <source>
        <dbReference type="Pfam" id="PF00144"/>
    </source>
</evidence>
<proteinExistence type="predicted"/>
<evidence type="ECO:0000313" key="3">
    <source>
        <dbReference type="Proteomes" id="UP000189670"/>
    </source>
</evidence>
<dbReference type="PANTHER" id="PTHR43319:SF3">
    <property type="entry name" value="BETA-LACTAMASE-RELATED DOMAIN-CONTAINING PROTEIN"/>
    <property type="match status" value="1"/>
</dbReference>
<dbReference type="Gene3D" id="3.40.710.10">
    <property type="entry name" value="DD-peptidase/beta-lactamase superfamily"/>
    <property type="match status" value="1"/>
</dbReference>
<sequence>MEDTMNILSPVFSICQFGYETVGKVISPATSFFQNTSDSLNRTLHPITSLVDKRILPPRDLSTVTAYDPDNEVAPEAAGLTLEAKKAIWSGVEDLYRTGIFPGISFCLRRHGKIVLNRGIGHARGNGPGDPSGSAITPMTPETPVCQFSASKVITAMLIHLLVERKEIDLLDPVAHYIPEFGCHGKDKTSIYHIISHHGGIPRPPEGADPSLLFDLEEFVQILCKSKPESQGGRRMAYHAITGGAILAEIIRRVTGMNIREFLDETIKKPLGFRYFNYGLDDEDMDKVAINYSTGLPLIFPFSGIVKRALSASWNEVVNISNQKEFMKAIIPAGNLYATADEMSRFFQMMLNGGELDGVRIFQPLTIQKSVMESDHMKFDGTMVLPMRYSAGLMLGASPVGMWGPFTAAAYGHVGFINIFCWADPERDISVSLLTTGKSLIGEHIVYIARLLSSISWHCRTVGLPGEVTEVYSSYVLPIQKILQQYLLRW</sequence>
<dbReference type="AlphaFoldDB" id="A0A1V1P5I2"/>